<sequence length="58" mass="6630">MYPGTKRGLDGLQKDKRSEEEKSIKAVETTKSSEALDQLLYGKHFKKLYSDSAFVETF</sequence>
<organism evidence="2 3">
    <name type="scientific">Belliella marina</name>
    <dbReference type="NCBI Taxonomy" id="1644146"/>
    <lineage>
        <taxon>Bacteria</taxon>
        <taxon>Pseudomonadati</taxon>
        <taxon>Bacteroidota</taxon>
        <taxon>Cytophagia</taxon>
        <taxon>Cytophagales</taxon>
        <taxon>Cyclobacteriaceae</taxon>
        <taxon>Belliella</taxon>
    </lineage>
</organism>
<gene>
    <name evidence="2" type="ORF">ACFSKL_00840</name>
</gene>
<dbReference type="EMBL" id="JBHUHR010000001">
    <property type="protein sequence ID" value="MFD2033312.1"/>
    <property type="molecule type" value="Genomic_DNA"/>
</dbReference>
<name>A0ABW4VIF5_9BACT</name>
<keyword evidence="3" id="KW-1185">Reference proteome</keyword>
<evidence type="ECO:0000313" key="2">
    <source>
        <dbReference type="EMBL" id="MFD2033312.1"/>
    </source>
</evidence>
<comment type="caution">
    <text evidence="2">The sequence shown here is derived from an EMBL/GenBank/DDBJ whole genome shotgun (WGS) entry which is preliminary data.</text>
</comment>
<dbReference type="Proteomes" id="UP001597361">
    <property type="component" value="Unassembled WGS sequence"/>
</dbReference>
<evidence type="ECO:0000256" key="1">
    <source>
        <dbReference type="SAM" id="MobiDB-lite"/>
    </source>
</evidence>
<feature type="region of interest" description="Disordered" evidence="1">
    <location>
        <begin position="1"/>
        <end position="26"/>
    </location>
</feature>
<reference evidence="3" key="1">
    <citation type="journal article" date="2019" name="Int. J. Syst. Evol. Microbiol.">
        <title>The Global Catalogue of Microorganisms (GCM) 10K type strain sequencing project: providing services to taxonomists for standard genome sequencing and annotation.</title>
        <authorList>
            <consortium name="The Broad Institute Genomics Platform"/>
            <consortium name="The Broad Institute Genome Sequencing Center for Infectious Disease"/>
            <person name="Wu L."/>
            <person name="Ma J."/>
        </authorList>
    </citation>
    <scope>NUCLEOTIDE SEQUENCE [LARGE SCALE GENOMIC DNA]</scope>
    <source>
        <strain evidence="3">CGMCC 1.15180</strain>
    </source>
</reference>
<accession>A0ABW4VIF5</accession>
<dbReference type="RefSeq" id="WP_376882478.1">
    <property type="nucleotide sequence ID" value="NZ_JBHUHR010000001.1"/>
</dbReference>
<feature type="compositionally biased region" description="Basic and acidic residues" evidence="1">
    <location>
        <begin position="7"/>
        <end position="25"/>
    </location>
</feature>
<proteinExistence type="predicted"/>
<evidence type="ECO:0000313" key="3">
    <source>
        <dbReference type="Proteomes" id="UP001597361"/>
    </source>
</evidence>
<protein>
    <submittedName>
        <fullName evidence="2">Uncharacterized protein</fullName>
    </submittedName>
</protein>